<comment type="caution">
    <text evidence="1">The sequence shown here is derived from an EMBL/GenBank/DDBJ whole genome shotgun (WGS) entry which is preliminary data.</text>
</comment>
<accession>A0A4Y2RRL2</accession>
<dbReference type="AlphaFoldDB" id="A0A4Y2RRL2"/>
<proteinExistence type="predicted"/>
<keyword evidence="2" id="KW-1185">Reference proteome</keyword>
<dbReference type="EMBL" id="BGPR01018133">
    <property type="protein sequence ID" value="GBN78338.1"/>
    <property type="molecule type" value="Genomic_DNA"/>
</dbReference>
<name>A0A4Y2RRL2_ARAVE</name>
<reference evidence="1 2" key="1">
    <citation type="journal article" date="2019" name="Sci. Rep.">
        <title>Orb-weaving spider Araneus ventricosus genome elucidates the spidroin gene catalogue.</title>
        <authorList>
            <person name="Kono N."/>
            <person name="Nakamura H."/>
            <person name="Ohtoshi R."/>
            <person name="Moran D.A.P."/>
            <person name="Shinohara A."/>
            <person name="Yoshida Y."/>
            <person name="Fujiwara M."/>
            <person name="Mori M."/>
            <person name="Tomita M."/>
            <person name="Arakawa K."/>
        </authorList>
    </citation>
    <scope>NUCLEOTIDE SEQUENCE [LARGE SCALE GENOMIC DNA]</scope>
</reference>
<evidence type="ECO:0000313" key="1">
    <source>
        <dbReference type="EMBL" id="GBN78338.1"/>
    </source>
</evidence>
<gene>
    <name evidence="1" type="ORF">AVEN_61904_1</name>
</gene>
<organism evidence="1 2">
    <name type="scientific">Araneus ventricosus</name>
    <name type="common">Orbweaver spider</name>
    <name type="synonym">Epeira ventricosa</name>
    <dbReference type="NCBI Taxonomy" id="182803"/>
    <lineage>
        <taxon>Eukaryota</taxon>
        <taxon>Metazoa</taxon>
        <taxon>Ecdysozoa</taxon>
        <taxon>Arthropoda</taxon>
        <taxon>Chelicerata</taxon>
        <taxon>Arachnida</taxon>
        <taxon>Araneae</taxon>
        <taxon>Araneomorphae</taxon>
        <taxon>Entelegynae</taxon>
        <taxon>Araneoidea</taxon>
        <taxon>Araneidae</taxon>
        <taxon>Araneus</taxon>
    </lineage>
</organism>
<dbReference type="Proteomes" id="UP000499080">
    <property type="component" value="Unassembled WGS sequence"/>
</dbReference>
<protein>
    <submittedName>
        <fullName evidence="1">Uncharacterized protein</fullName>
    </submittedName>
</protein>
<evidence type="ECO:0000313" key="2">
    <source>
        <dbReference type="Proteomes" id="UP000499080"/>
    </source>
</evidence>
<sequence>MTRTIPEFALLSPSSRTKPTGRVTVNGPHTMELSFEAGLFQPRSQDFATADPLAVASFMASTDHCLRPLPSGFFLKLGGFFFEKYKVCFIYMTHTTQFLHGPYYPTDIEK</sequence>